<evidence type="ECO:0000256" key="1">
    <source>
        <dbReference type="SAM" id="MobiDB-lite"/>
    </source>
</evidence>
<feature type="chain" id="PRO_5007091397" evidence="2">
    <location>
        <begin position="37"/>
        <end position="134"/>
    </location>
</feature>
<reference evidence="3 4" key="1">
    <citation type="submission" date="2015-11" db="EMBL/GenBank/DDBJ databases">
        <title>Genome-wide analysis reveals the secondary metabolome in Streptomyces kanasensis ZX01.</title>
        <authorList>
            <person name="Zhang G."/>
            <person name="Han L."/>
            <person name="Feng J."/>
            <person name="Zhang X."/>
        </authorList>
    </citation>
    <scope>NUCLEOTIDE SEQUENCE [LARGE SCALE GENOMIC DNA]</scope>
    <source>
        <strain evidence="3 4">ZX01</strain>
    </source>
</reference>
<dbReference type="AlphaFoldDB" id="A0A100YA88"/>
<evidence type="ECO:0000313" key="4">
    <source>
        <dbReference type="Proteomes" id="UP000054011"/>
    </source>
</evidence>
<dbReference type="EMBL" id="LNSV01000002">
    <property type="protein sequence ID" value="KUH40544.1"/>
    <property type="molecule type" value="Genomic_DNA"/>
</dbReference>
<evidence type="ECO:0000256" key="2">
    <source>
        <dbReference type="SAM" id="SignalP"/>
    </source>
</evidence>
<evidence type="ECO:0000313" key="3">
    <source>
        <dbReference type="EMBL" id="KUH40544.1"/>
    </source>
</evidence>
<accession>A0A100YA88</accession>
<comment type="caution">
    <text evidence="3">The sequence shown here is derived from an EMBL/GenBank/DDBJ whole genome shotgun (WGS) entry which is preliminary data.</text>
</comment>
<protein>
    <submittedName>
        <fullName evidence="3">Uncharacterized protein</fullName>
    </submittedName>
</protein>
<keyword evidence="4" id="KW-1185">Reference proteome</keyword>
<feature type="region of interest" description="Disordered" evidence="1">
    <location>
        <begin position="51"/>
        <end position="134"/>
    </location>
</feature>
<proteinExistence type="predicted"/>
<keyword evidence="2" id="KW-0732">Signal</keyword>
<dbReference type="Proteomes" id="UP000054011">
    <property type="component" value="Unassembled WGS sequence"/>
</dbReference>
<dbReference type="RefSeq" id="WP_058940199.1">
    <property type="nucleotide sequence ID" value="NZ_LNSV01000002.1"/>
</dbReference>
<organism evidence="3 4">
    <name type="scientific">Streptomyces kanasensis</name>
    <dbReference type="NCBI Taxonomy" id="936756"/>
    <lineage>
        <taxon>Bacteria</taxon>
        <taxon>Bacillati</taxon>
        <taxon>Actinomycetota</taxon>
        <taxon>Actinomycetes</taxon>
        <taxon>Kitasatosporales</taxon>
        <taxon>Streptomycetaceae</taxon>
        <taxon>Streptomyces</taxon>
    </lineage>
</organism>
<sequence>MGRRARLTVAGALPSVLLAAWSLVLVLFGTAPAAHAAAGPVALPTASARADVVRPGARPAPDSAVSDAASPRTTAREHTVRPPGEPPAAALPVDAFPPAPLRGVAACGPCQERGPPRGTHDPRYIRGPPSSPDS</sequence>
<dbReference type="OrthoDB" id="9999680at2"/>
<gene>
    <name evidence="3" type="ORF">ATE80_01245</name>
</gene>
<feature type="compositionally biased region" description="Basic and acidic residues" evidence="1">
    <location>
        <begin position="114"/>
        <end position="124"/>
    </location>
</feature>
<feature type="signal peptide" evidence="2">
    <location>
        <begin position="1"/>
        <end position="36"/>
    </location>
</feature>
<name>A0A100YA88_9ACTN</name>
<feature type="compositionally biased region" description="Low complexity" evidence="1">
    <location>
        <begin position="57"/>
        <end position="72"/>
    </location>
</feature>